<evidence type="ECO:0000256" key="5">
    <source>
        <dbReference type="ARBA" id="ARBA00022840"/>
    </source>
</evidence>
<evidence type="ECO:0000256" key="1">
    <source>
        <dbReference type="ARBA" id="ARBA00001619"/>
    </source>
</evidence>
<dbReference type="GO" id="GO:0043758">
    <property type="term" value="F:acetate-CoA ligase (ADP-forming) activity"/>
    <property type="evidence" value="ECO:0007669"/>
    <property type="project" value="UniProtKB-EC"/>
</dbReference>
<dbReference type="SUPFAM" id="SSF52210">
    <property type="entry name" value="Succinyl-CoA synthetase domains"/>
    <property type="match status" value="2"/>
</dbReference>
<dbReference type="Gene3D" id="3.40.50.261">
    <property type="entry name" value="Succinyl-CoA synthetase domains"/>
    <property type="match status" value="2"/>
</dbReference>
<dbReference type="EMBL" id="FNWU01000001">
    <property type="protein sequence ID" value="SEH42632.1"/>
    <property type="molecule type" value="Genomic_DNA"/>
</dbReference>
<keyword evidence="5" id="KW-0067">ATP-binding</keyword>
<evidence type="ECO:0000256" key="3">
    <source>
        <dbReference type="ARBA" id="ARBA00022598"/>
    </source>
</evidence>
<dbReference type="InterPro" id="IPR016102">
    <property type="entry name" value="Succinyl-CoA_synth-like"/>
</dbReference>
<dbReference type="InterPro" id="IPR036291">
    <property type="entry name" value="NAD(P)-bd_dom_sf"/>
</dbReference>
<feature type="domain" description="CoA-binding" evidence="7">
    <location>
        <begin position="6"/>
        <end position="100"/>
    </location>
</feature>
<dbReference type="AlphaFoldDB" id="A0A1H6I3F3"/>
<dbReference type="PANTHER" id="PTHR43334:SF1">
    <property type="entry name" value="3-HYDROXYPROPIONATE--COA LIGASE [ADP-FORMING]"/>
    <property type="match status" value="1"/>
</dbReference>
<keyword evidence="9" id="KW-1185">Reference proteome</keyword>
<evidence type="ECO:0000313" key="8">
    <source>
        <dbReference type="EMBL" id="SEH42632.1"/>
    </source>
</evidence>
<evidence type="ECO:0000259" key="7">
    <source>
        <dbReference type="SMART" id="SM00881"/>
    </source>
</evidence>
<dbReference type="SUPFAM" id="SSF51735">
    <property type="entry name" value="NAD(P)-binding Rossmann-fold domains"/>
    <property type="match status" value="1"/>
</dbReference>
<dbReference type="Proteomes" id="UP000199215">
    <property type="component" value="Unassembled WGS sequence"/>
</dbReference>
<dbReference type="SMART" id="SM00881">
    <property type="entry name" value="CoA_binding"/>
    <property type="match status" value="1"/>
</dbReference>
<keyword evidence="3" id="KW-0436">Ligase</keyword>
<dbReference type="InterPro" id="IPR051538">
    <property type="entry name" value="Acyl-CoA_Synth/Transferase"/>
</dbReference>
<evidence type="ECO:0000313" key="9">
    <source>
        <dbReference type="Proteomes" id="UP000199215"/>
    </source>
</evidence>
<gene>
    <name evidence="8" type="ORF">SAMN05192561_101929</name>
</gene>
<organism evidence="8 9">
    <name type="scientific">Halopenitus malekzadehii</name>
    <dbReference type="NCBI Taxonomy" id="1267564"/>
    <lineage>
        <taxon>Archaea</taxon>
        <taxon>Methanobacteriati</taxon>
        <taxon>Methanobacteriota</taxon>
        <taxon>Stenosarchaea group</taxon>
        <taxon>Halobacteria</taxon>
        <taxon>Halobacteriales</taxon>
        <taxon>Haloferacaceae</taxon>
        <taxon>Halopenitus</taxon>
    </lineage>
</organism>
<evidence type="ECO:0000256" key="6">
    <source>
        <dbReference type="SAM" id="MobiDB-lite"/>
    </source>
</evidence>
<keyword evidence="4" id="KW-0547">Nucleotide-binding</keyword>
<dbReference type="Pfam" id="PF13380">
    <property type="entry name" value="CoA_binding_2"/>
    <property type="match status" value="1"/>
</dbReference>
<dbReference type="Gene3D" id="3.40.50.720">
    <property type="entry name" value="NAD(P)-binding Rossmann-like Domain"/>
    <property type="match status" value="1"/>
</dbReference>
<dbReference type="OrthoDB" id="18103at2157"/>
<name>A0A1H6I3F3_9EURY</name>
<dbReference type="STRING" id="1267564.SAMN05192561_101929"/>
<accession>A0A1H6I3F3</accession>
<dbReference type="PANTHER" id="PTHR43334">
    <property type="entry name" value="ACETATE--COA LIGASE [ADP-FORMING]"/>
    <property type="match status" value="1"/>
</dbReference>
<protein>
    <recommendedName>
        <fullName evidence="2">acetate--CoA ligase (ADP-forming)</fullName>
        <ecNumber evidence="2">6.2.1.13</ecNumber>
    </recommendedName>
</protein>
<dbReference type="RefSeq" id="WP_092814891.1">
    <property type="nucleotide sequence ID" value="NZ_FNWU01000001.1"/>
</dbReference>
<dbReference type="GO" id="GO:0005524">
    <property type="term" value="F:ATP binding"/>
    <property type="evidence" value="ECO:0007669"/>
    <property type="project" value="UniProtKB-KW"/>
</dbReference>
<dbReference type="InterPro" id="IPR003781">
    <property type="entry name" value="CoA-bd"/>
</dbReference>
<dbReference type="GO" id="GO:0016740">
    <property type="term" value="F:transferase activity"/>
    <property type="evidence" value="ECO:0007669"/>
    <property type="project" value="UniProtKB-KW"/>
</dbReference>
<reference evidence="8 9" key="1">
    <citation type="submission" date="2016-10" db="EMBL/GenBank/DDBJ databases">
        <authorList>
            <person name="de Groot N.N."/>
        </authorList>
    </citation>
    <scope>NUCLEOTIDE SEQUENCE [LARGE SCALE GENOMIC DNA]</scope>
    <source>
        <strain evidence="8 9">IBRC-M10418</strain>
    </source>
</reference>
<dbReference type="EC" id="6.2.1.13" evidence="2"/>
<proteinExistence type="predicted"/>
<evidence type="ECO:0000256" key="4">
    <source>
        <dbReference type="ARBA" id="ARBA00022741"/>
    </source>
</evidence>
<comment type="catalytic activity">
    <reaction evidence="1">
        <text>acetate + ATP + CoA = acetyl-CoA + ADP + phosphate</text>
        <dbReference type="Rhea" id="RHEA:15081"/>
        <dbReference type="ChEBI" id="CHEBI:30089"/>
        <dbReference type="ChEBI" id="CHEBI:30616"/>
        <dbReference type="ChEBI" id="CHEBI:43474"/>
        <dbReference type="ChEBI" id="CHEBI:57287"/>
        <dbReference type="ChEBI" id="CHEBI:57288"/>
        <dbReference type="ChEBI" id="CHEBI:456216"/>
        <dbReference type="EC" id="6.2.1.13"/>
    </reaction>
</comment>
<sequence>MNVGSLFQPTSIAVVGASRSPEKIGHQVLVNLGAFDGTVYPVNPSAEGEILGREFVGSTAEIDDDVDLALVAVPAPVVPDVIEECAAAGIDAAVIYAGGFAEAGPEGEDRQNQIVETATDHEMAVLGPNTSGFVIPGDGLCGSFASGVEEVPAGGTCVIAQSGGVAHSLAFQTLREGRGLSAMVGLGNRATVGFPEAIAHFDDHEGTDAIVLHVEGTDRGRELLEASRTADTPVIAYKVGESDVGAFAESHTGALTGDHELYLAGFQQYGIPTVESTQELLDGAAVLGDGPRPSGPNVGVITAQAGPGIIIADRIQRSGGRLPELADATSEEIAAILPGITYAENPVDTGRPMPEFGDVVAAVAEDDAVDVVLVNELYEEALGLPVDRMRSLVETVEKPIVFATDGPPADFEADVAALRDLGIPVFHSPERAADVVSLLARYGALAGGSGGGRRGTETNDETAESTGVSTDV</sequence>
<dbReference type="InterPro" id="IPR032875">
    <property type="entry name" value="Succ_CoA_lig_flav_dom"/>
</dbReference>
<evidence type="ECO:0000256" key="2">
    <source>
        <dbReference type="ARBA" id="ARBA00012957"/>
    </source>
</evidence>
<dbReference type="Pfam" id="PF13607">
    <property type="entry name" value="Succ_CoA_lig"/>
    <property type="match status" value="1"/>
</dbReference>
<feature type="region of interest" description="Disordered" evidence="6">
    <location>
        <begin position="447"/>
        <end position="472"/>
    </location>
</feature>
<keyword evidence="8" id="KW-0808">Transferase</keyword>